<dbReference type="CDD" id="cd16015">
    <property type="entry name" value="LTA_synthase"/>
    <property type="match status" value="1"/>
</dbReference>
<dbReference type="SUPFAM" id="SSF53649">
    <property type="entry name" value="Alkaline phosphatase-like"/>
    <property type="match status" value="1"/>
</dbReference>
<keyword evidence="3 6" id="KW-0812">Transmembrane</keyword>
<dbReference type="Pfam" id="PF00884">
    <property type="entry name" value="Sulfatase"/>
    <property type="match status" value="1"/>
</dbReference>
<feature type="transmembrane region" description="Helical" evidence="6">
    <location>
        <begin position="31"/>
        <end position="50"/>
    </location>
</feature>
<evidence type="ECO:0000256" key="3">
    <source>
        <dbReference type="ARBA" id="ARBA00022692"/>
    </source>
</evidence>
<dbReference type="EMBL" id="VUNH01000012">
    <property type="protein sequence ID" value="MST56464.1"/>
    <property type="molecule type" value="Genomic_DNA"/>
</dbReference>
<dbReference type="Proteomes" id="UP000473699">
    <property type="component" value="Unassembled WGS sequence"/>
</dbReference>
<organism evidence="8 9">
    <name type="scientific">Pyramidobacter porci</name>
    <dbReference type="NCBI Taxonomy" id="2605789"/>
    <lineage>
        <taxon>Bacteria</taxon>
        <taxon>Thermotogati</taxon>
        <taxon>Synergistota</taxon>
        <taxon>Synergistia</taxon>
        <taxon>Synergistales</taxon>
        <taxon>Dethiosulfovibrionaceae</taxon>
        <taxon>Pyramidobacter</taxon>
    </lineage>
</organism>
<evidence type="ECO:0000256" key="4">
    <source>
        <dbReference type="ARBA" id="ARBA00022989"/>
    </source>
</evidence>
<accession>A0A6L5YDS8</accession>
<keyword evidence="4 6" id="KW-1133">Transmembrane helix</keyword>
<feature type="domain" description="Sulfatase N-terminal" evidence="7">
    <location>
        <begin position="202"/>
        <end position="441"/>
    </location>
</feature>
<keyword evidence="2" id="KW-1003">Cell membrane</keyword>
<sequence length="531" mass="58631">MEVIEYSASRRAAFCFVNFASRKGVVGMKNGLGDAVLFFLPFAASGFFLIKNRKLGSLAVLLGYALAVAQAVCAAVLNRDLDYFVFMRLDWDMLRMAPSVMAASSAVFIAITALVLLAVWLNWTGRLRRVFTPKRRFLRLGLLALCALTIVFSPVTSVYWEMLKSWRHYARASSCSEAELFAALGARRKPVAEADVAAEAGRNIVVVYCESLENNFLNREDFPDSLPRLHRLIDAGWSSWSDYRCVSGATWTIGALYATQTSFPAFFGGAGDELFDRLRSSRLTSYTKVMRRAGYDCLFLAGCELGFGGTGGLMKMLGYRVKGFRDFEKGCEKTVWGAHDADLFEQAKLEYSRLAAAGRPFNLTLLTVDTHFTKGLPDARLKDKVSPAVPPMSHEYCMACLDYLLGDFVDFVAAQPGGRETAIVILGDHLMMGSENNTPILGRLKKRPRTVALLTNRRAAGWDPRGEIGFYNVPRLILDLAGIKHNALFLDGLVPNLSPRTIEARSAELTALNLRLTVGDAAEPKAENDIN</sequence>
<evidence type="ECO:0000313" key="9">
    <source>
        <dbReference type="Proteomes" id="UP000473699"/>
    </source>
</evidence>
<dbReference type="InterPro" id="IPR017850">
    <property type="entry name" value="Alkaline_phosphatase_core_sf"/>
</dbReference>
<comment type="subcellular location">
    <subcellularLocation>
        <location evidence="1">Cell membrane</location>
        <topology evidence="1">Multi-pass membrane protein</topology>
    </subcellularLocation>
</comment>
<keyword evidence="5 6" id="KW-0472">Membrane</keyword>
<proteinExistence type="predicted"/>
<evidence type="ECO:0000256" key="2">
    <source>
        <dbReference type="ARBA" id="ARBA00022475"/>
    </source>
</evidence>
<dbReference type="AlphaFoldDB" id="A0A6L5YDS8"/>
<evidence type="ECO:0000259" key="7">
    <source>
        <dbReference type="Pfam" id="PF00884"/>
    </source>
</evidence>
<feature type="transmembrane region" description="Helical" evidence="6">
    <location>
        <begin position="142"/>
        <end position="160"/>
    </location>
</feature>
<name>A0A6L5YDS8_9BACT</name>
<evidence type="ECO:0000313" key="8">
    <source>
        <dbReference type="EMBL" id="MST56464.1"/>
    </source>
</evidence>
<reference evidence="8 9" key="1">
    <citation type="submission" date="2019-08" db="EMBL/GenBank/DDBJ databases">
        <title>In-depth cultivation of the pig gut microbiome towards novel bacterial diversity and tailored functional studies.</title>
        <authorList>
            <person name="Wylensek D."/>
            <person name="Hitch T.C.A."/>
            <person name="Clavel T."/>
        </authorList>
    </citation>
    <scope>NUCLEOTIDE SEQUENCE [LARGE SCALE GENOMIC DNA]</scope>
    <source>
        <strain evidence="8 9">SM-530-WT-4B</strain>
    </source>
</reference>
<dbReference type="PANTHER" id="PTHR47371">
    <property type="entry name" value="LIPOTEICHOIC ACID SYNTHASE"/>
    <property type="match status" value="1"/>
</dbReference>
<comment type="caution">
    <text evidence="8">The sequence shown here is derived from an EMBL/GenBank/DDBJ whole genome shotgun (WGS) entry which is preliminary data.</text>
</comment>
<gene>
    <name evidence="8" type="ORF">FYJ74_10545</name>
</gene>
<protein>
    <submittedName>
        <fullName evidence="8">LTA synthase family protein</fullName>
    </submittedName>
</protein>
<evidence type="ECO:0000256" key="5">
    <source>
        <dbReference type="ARBA" id="ARBA00023136"/>
    </source>
</evidence>
<dbReference type="InterPro" id="IPR050448">
    <property type="entry name" value="OpgB/LTA_synthase_biosynth"/>
</dbReference>
<dbReference type="PANTHER" id="PTHR47371:SF3">
    <property type="entry name" value="PHOSPHOGLYCEROL TRANSFERASE I"/>
    <property type="match status" value="1"/>
</dbReference>
<dbReference type="Gene3D" id="3.40.720.10">
    <property type="entry name" value="Alkaline Phosphatase, subunit A"/>
    <property type="match status" value="1"/>
</dbReference>
<dbReference type="InterPro" id="IPR000917">
    <property type="entry name" value="Sulfatase_N"/>
</dbReference>
<evidence type="ECO:0000256" key="6">
    <source>
        <dbReference type="SAM" id="Phobius"/>
    </source>
</evidence>
<keyword evidence="9" id="KW-1185">Reference proteome</keyword>
<evidence type="ECO:0000256" key="1">
    <source>
        <dbReference type="ARBA" id="ARBA00004651"/>
    </source>
</evidence>
<dbReference type="GO" id="GO:0005886">
    <property type="term" value="C:plasma membrane"/>
    <property type="evidence" value="ECO:0007669"/>
    <property type="project" value="UniProtKB-SubCell"/>
</dbReference>
<feature type="transmembrane region" description="Helical" evidence="6">
    <location>
        <begin position="97"/>
        <end position="121"/>
    </location>
</feature>
<feature type="transmembrane region" description="Helical" evidence="6">
    <location>
        <begin position="57"/>
        <end position="77"/>
    </location>
</feature>